<protein>
    <recommendedName>
        <fullName evidence="3">Tetratricopeptide repeat protein</fullName>
    </recommendedName>
</protein>
<name>A0ABX2V7J8_9BACL</name>
<dbReference type="SUPFAM" id="SSF48452">
    <property type="entry name" value="TPR-like"/>
    <property type="match status" value="1"/>
</dbReference>
<dbReference type="Proteomes" id="UP000078447">
    <property type="component" value="Unassembled WGS sequence"/>
</dbReference>
<dbReference type="Gene3D" id="1.25.40.10">
    <property type="entry name" value="Tetratricopeptide repeat domain"/>
    <property type="match status" value="1"/>
</dbReference>
<dbReference type="RefSeq" id="WP_028105466.1">
    <property type="nucleotide sequence ID" value="NZ_LVVL01000012.1"/>
</dbReference>
<reference evidence="1 2" key="1">
    <citation type="submission" date="2016-03" db="EMBL/GenBank/DDBJ databases">
        <authorList>
            <person name="Cho S.-Y."/>
            <person name="Lim S."/>
            <person name="Kim H."/>
            <person name="Soh E.H."/>
            <person name="Moon J.S."/>
        </authorList>
    </citation>
    <scope>NUCLEOTIDE SEQUENCE [LARGE SCALE GENOMIC DNA]</scope>
    <source>
        <strain evidence="1 2">KCTC 3810</strain>
    </source>
</reference>
<dbReference type="InterPro" id="IPR011990">
    <property type="entry name" value="TPR-like_helical_dom_sf"/>
</dbReference>
<evidence type="ECO:0000313" key="1">
    <source>
        <dbReference type="EMBL" id="OAN12871.1"/>
    </source>
</evidence>
<gene>
    <name evidence="1" type="ORF">A3783_11165</name>
</gene>
<accession>A0ABX2V7J8</accession>
<dbReference type="EMBL" id="LVVL01000012">
    <property type="protein sequence ID" value="OAN12871.1"/>
    <property type="molecule type" value="Genomic_DNA"/>
</dbReference>
<sequence>MTHTLHAHSNDITIPFAELDLLNHLTSEIEVDGLHEKIQYLQKLAPTHPLLGIAQAYTLFHAKEFSAARQQIELARDKTGDHVRAHLLLGLMSEMEHFQHEAEQHFLTALKLFPGEPIVHRYLAVHYYDRTFHGEAAHHALQYLKKIGPDREGTLMMIDMMQSMPDHDDYVLESLYATLLEIPEHRHDMVFHAIAANNAEMRYDAFCKTLDGEPDEATTARLDSLLSLMVEHSMWAAIHDQSDERMYRKMFTDMCRDLTFRHAGLRSVPLYLSIRSRYWINRLQHRG</sequence>
<evidence type="ECO:0000313" key="2">
    <source>
        <dbReference type="Proteomes" id="UP000078447"/>
    </source>
</evidence>
<comment type="caution">
    <text evidence="1">The sequence shown here is derived from an EMBL/GenBank/DDBJ whole genome shotgun (WGS) entry which is preliminary data.</text>
</comment>
<organism evidence="1 2">
    <name type="scientific">Exiguobacterium undae</name>
    <dbReference type="NCBI Taxonomy" id="169177"/>
    <lineage>
        <taxon>Bacteria</taxon>
        <taxon>Bacillati</taxon>
        <taxon>Bacillota</taxon>
        <taxon>Bacilli</taxon>
        <taxon>Bacillales</taxon>
        <taxon>Bacillales Family XII. Incertae Sedis</taxon>
        <taxon>Exiguobacterium</taxon>
    </lineage>
</organism>
<evidence type="ECO:0008006" key="3">
    <source>
        <dbReference type="Google" id="ProtNLM"/>
    </source>
</evidence>
<proteinExistence type="predicted"/>
<keyword evidence="2" id="KW-1185">Reference proteome</keyword>